<dbReference type="SMART" id="SM00267">
    <property type="entry name" value="GGDEF"/>
    <property type="match status" value="1"/>
</dbReference>
<evidence type="ECO:0000313" key="4">
    <source>
        <dbReference type="EMBL" id="MBE9041489.1"/>
    </source>
</evidence>
<evidence type="ECO:0000256" key="1">
    <source>
        <dbReference type="SAM" id="Phobius"/>
    </source>
</evidence>
<feature type="transmembrane region" description="Helical" evidence="1">
    <location>
        <begin position="341"/>
        <end position="358"/>
    </location>
</feature>
<organism evidence="4 5">
    <name type="scientific">Zarconia navalis LEGE 11467</name>
    <dbReference type="NCBI Taxonomy" id="1828826"/>
    <lineage>
        <taxon>Bacteria</taxon>
        <taxon>Bacillati</taxon>
        <taxon>Cyanobacteriota</taxon>
        <taxon>Cyanophyceae</taxon>
        <taxon>Oscillatoriophycideae</taxon>
        <taxon>Oscillatoriales</taxon>
        <taxon>Oscillatoriales incertae sedis</taxon>
        <taxon>Zarconia</taxon>
        <taxon>Zarconia navalis</taxon>
    </lineage>
</organism>
<keyword evidence="5" id="KW-1185">Reference proteome</keyword>
<feature type="transmembrane region" description="Helical" evidence="1">
    <location>
        <begin position="365"/>
        <end position="385"/>
    </location>
</feature>
<dbReference type="NCBIfam" id="TIGR00254">
    <property type="entry name" value="GGDEF"/>
    <property type="match status" value="1"/>
</dbReference>
<dbReference type="InterPro" id="IPR000160">
    <property type="entry name" value="GGDEF_dom"/>
</dbReference>
<dbReference type="CDD" id="cd01949">
    <property type="entry name" value="GGDEF"/>
    <property type="match status" value="1"/>
</dbReference>
<dbReference type="SUPFAM" id="SSF55073">
    <property type="entry name" value="Nucleotide cyclase"/>
    <property type="match status" value="1"/>
</dbReference>
<keyword evidence="1" id="KW-1133">Transmembrane helix</keyword>
<name>A0A928VXM1_9CYAN</name>
<dbReference type="Pfam" id="PF00563">
    <property type="entry name" value="EAL"/>
    <property type="match status" value="1"/>
</dbReference>
<accession>A0A928VXM1</accession>
<sequence length="891" mass="100389">MSFSIDWLHRQLCSVVSAITTTWGTSGRRKHPKRINWRHPVGAISLGVPPVLLVISQLGGFQALELAAFDILMEGRGEGFLDSRLSMVEITQADINEYRWPLSDRLLARILERLQEAHPQVIGLDLDRPQGSLEPSLVLQLKAENVIVTQTAKVSSVVPRSRLGFNNIPTDPDNVVRRNWLVTPSDREEPNYSFSLRLALAYLQNREISLKFLSNPVEKLQLGKAILSPLKSSSGGYRHLDLDGTQILLNYRSPHSIAPRIGLGQVLRGEFEPSSIRGKIVLIGSTVPSLKERFNTPYNSRNDRDSQMPGVFLHAQMTAQLLDAALGKPVLFRFVPDLMEGLWLFGWAGLGGVMAWNIKHPGKLAGAIVLGLFGLCAISWGLFALNVWMPSILPVVGFLVTISSVAIYKFLYNAFYDSLTGLPNRVLFANHLRLASKRVSLTPEERLGVIFLDVDRFKAINGCLGHKAGDRLLKEMGVRISRCLRCADRVSRVGGDEFAILVDRIKDLKDVTRIARRIRKQLKRPFYLSGQSVFTSASMGIAMSNGSHRDLLRDAHTAMYRAKRLGQTHPEVFDPIMESQAIAQFELELDLRKSMAHTFLFEASDRDTRQWLEEENSHLPHSQFGEEFHVYYQPLVSLQSGKIAGFEALVRWQHPERGFVSPEEFIPVAERTGLILPLGMWILREACRQTRLWKTQFGQNAPSIVSVNLSGKQFVQPDLVAQIDRILQQTHLDPRSLKLEITEGVVMENVDRTIDTLRNMKALKIKLGIDDFGTGYSSFSYLSQFPTDTLKIDRTFISCMEERPENRAIVQTIVMLAHTLGMDAIVEGVETREQWQQLREIGCEYGQGYFFSKPLSSREATALLASKPRWSPHLDSYRHHMGEPEIAIGDQ</sequence>
<dbReference type="InterPro" id="IPR007890">
    <property type="entry name" value="CHASE2"/>
</dbReference>
<dbReference type="InterPro" id="IPR050706">
    <property type="entry name" value="Cyclic-di-GMP_PDE-like"/>
</dbReference>
<dbReference type="RefSeq" id="WP_264321694.1">
    <property type="nucleotide sequence ID" value="NZ_JADEXN010000202.1"/>
</dbReference>
<dbReference type="SUPFAM" id="SSF141868">
    <property type="entry name" value="EAL domain-like"/>
    <property type="match status" value="1"/>
</dbReference>
<dbReference type="Gene3D" id="3.30.70.270">
    <property type="match status" value="1"/>
</dbReference>
<comment type="caution">
    <text evidence="4">The sequence shown here is derived from an EMBL/GenBank/DDBJ whole genome shotgun (WGS) entry which is preliminary data.</text>
</comment>
<feature type="domain" description="EAL" evidence="2">
    <location>
        <begin position="609"/>
        <end position="868"/>
    </location>
</feature>
<dbReference type="PROSITE" id="PS50883">
    <property type="entry name" value="EAL"/>
    <property type="match status" value="1"/>
</dbReference>
<dbReference type="InterPro" id="IPR035919">
    <property type="entry name" value="EAL_sf"/>
</dbReference>
<dbReference type="CDD" id="cd01948">
    <property type="entry name" value="EAL"/>
    <property type="match status" value="1"/>
</dbReference>
<dbReference type="InterPro" id="IPR043128">
    <property type="entry name" value="Rev_trsase/Diguanyl_cyclase"/>
</dbReference>
<dbReference type="GO" id="GO:0071111">
    <property type="term" value="F:cyclic-guanylate-specific phosphodiesterase activity"/>
    <property type="evidence" value="ECO:0007669"/>
    <property type="project" value="InterPro"/>
</dbReference>
<feature type="transmembrane region" description="Helical" evidence="1">
    <location>
        <begin position="391"/>
        <end position="411"/>
    </location>
</feature>
<dbReference type="SMART" id="SM00052">
    <property type="entry name" value="EAL"/>
    <property type="match status" value="1"/>
</dbReference>
<dbReference type="InterPro" id="IPR029787">
    <property type="entry name" value="Nucleotide_cyclase"/>
</dbReference>
<dbReference type="SMART" id="SM01080">
    <property type="entry name" value="CHASE2"/>
    <property type="match status" value="1"/>
</dbReference>
<dbReference type="Proteomes" id="UP000621799">
    <property type="component" value="Unassembled WGS sequence"/>
</dbReference>
<dbReference type="PANTHER" id="PTHR33121:SF70">
    <property type="entry name" value="SIGNALING PROTEIN YKOW"/>
    <property type="match status" value="1"/>
</dbReference>
<dbReference type="InterPro" id="IPR001633">
    <property type="entry name" value="EAL_dom"/>
</dbReference>
<evidence type="ECO:0000313" key="5">
    <source>
        <dbReference type="Proteomes" id="UP000621799"/>
    </source>
</evidence>
<keyword evidence="1" id="KW-0812">Transmembrane</keyword>
<feature type="transmembrane region" description="Helical" evidence="1">
    <location>
        <begin position="526"/>
        <end position="543"/>
    </location>
</feature>
<dbReference type="PANTHER" id="PTHR33121">
    <property type="entry name" value="CYCLIC DI-GMP PHOSPHODIESTERASE PDEF"/>
    <property type="match status" value="1"/>
</dbReference>
<dbReference type="PROSITE" id="PS50887">
    <property type="entry name" value="GGDEF"/>
    <property type="match status" value="1"/>
</dbReference>
<dbReference type="Pfam" id="PF05226">
    <property type="entry name" value="CHASE2"/>
    <property type="match status" value="1"/>
</dbReference>
<proteinExistence type="predicted"/>
<dbReference type="EMBL" id="JADEXN010000202">
    <property type="protein sequence ID" value="MBE9041489.1"/>
    <property type="molecule type" value="Genomic_DNA"/>
</dbReference>
<protein>
    <submittedName>
        <fullName evidence="4">EAL domain-containing protein</fullName>
    </submittedName>
</protein>
<keyword evidence="1" id="KW-0472">Membrane</keyword>
<gene>
    <name evidence="4" type="ORF">IQ235_11920</name>
</gene>
<feature type="domain" description="GGDEF" evidence="3">
    <location>
        <begin position="445"/>
        <end position="575"/>
    </location>
</feature>
<evidence type="ECO:0000259" key="2">
    <source>
        <dbReference type="PROSITE" id="PS50883"/>
    </source>
</evidence>
<dbReference type="Gene3D" id="3.20.20.450">
    <property type="entry name" value="EAL domain"/>
    <property type="match status" value="1"/>
</dbReference>
<evidence type="ECO:0000259" key="3">
    <source>
        <dbReference type="PROSITE" id="PS50887"/>
    </source>
</evidence>
<reference evidence="4" key="1">
    <citation type="submission" date="2020-10" db="EMBL/GenBank/DDBJ databases">
        <authorList>
            <person name="Castelo-Branco R."/>
            <person name="Eusebio N."/>
            <person name="Adriana R."/>
            <person name="Vieira A."/>
            <person name="Brugerolle De Fraissinette N."/>
            <person name="Rezende De Castro R."/>
            <person name="Schneider M.P."/>
            <person name="Vasconcelos V."/>
            <person name="Leao P.N."/>
        </authorList>
    </citation>
    <scope>NUCLEOTIDE SEQUENCE</scope>
    <source>
        <strain evidence="4">LEGE 11467</strain>
    </source>
</reference>
<dbReference type="Pfam" id="PF00990">
    <property type="entry name" value="GGDEF"/>
    <property type="match status" value="1"/>
</dbReference>
<dbReference type="AlphaFoldDB" id="A0A928VXM1"/>